<organism evidence="5 6">
    <name type="scientific">Nesidiocoris tenuis</name>
    <dbReference type="NCBI Taxonomy" id="355587"/>
    <lineage>
        <taxon>Eukaryota</taxon>
        <taxon>Metazoa</taxon>
        <taxon>Ecdysozoa</taxon>
        <taxon>Arthropoda</taxon>
        <taxon>Hexapoda</taxon>
        <taxon>Insecta</taxon>
        <taxon>Pterygota</taxon>
        <taxon>Neoptera</taxon>
        <taxon>Paraneoptera</taxon>
        <taxon>Hemiptera</taxon>
        <taxon>Heteroptera</taxon>
        <taxon>Panheteroptera</taxon>
        <taxon>Cimicomorpha</taxon>
        <taxon>Miridae</taxon>
        <taxon>Dicyphina</taxon>
        <taxon>Nesidiocoris</taxon>
    </lineage>
</organism>
<dbReference type="PANTHER" id="PTHR43150:SF2">
    <property type="entry name" value="HYPERKINETIC, ISOFORM M"/>
    <property type="match status" value="1"/>
</dbReference>
<dbReference type="GO" id="GO:0016491">
    <property type="term" value="F:oxidoreductase activity"/>
    <property type="evidence" value="ECO:0007669"/>
    <property type="project" value="UniProtKB-KW"/>
</dbReference>
<dbReference type="InterPro" id="IPR005399">
    <property type="entry name" value="K_chnl_volt-dep_bsu_KCNAB-rel"/>
</dbReference>
<protein>
    <recommendedName>
        <fullName evidence="4">NADP-dependent oxidoreductase domain-containing protein</fullName>
    </recommendedName>
</protein>
<evidence type="ECO:0000259" key="4">
    <source>
        <dbReference type="Pfam" id="PF00248"/>
    </source>
</evidence>
<dbReference type="GO" id="GO:0044325">
    <property type="term" value="F:transmembrane transporter binding"/>
    <property type="evidence" value="ECO:0007669"/>
    <property type="project" value="TreeGrafter"/>
</dbReference>
<dbReference type="InterPro" id="IPR036812">
    <property type="entry name" value="NAD(P)_OxRdtase_dom_sf"/>
</dbReference>
<dbReference type="GO" id="GO:0008076">
    <property type="term" value="C:voltage-gated potassium channel complex"/>
    <property type="evidence" value="ECO:0007669"/>
    <property type="project" value="TreeGrafter"/>
</dbReference>
<evidence type="ECO:0000313" key="6">
    <source>
        <dbReference type="Proteomes" id="UP000479000"/>
    </source>
</evidence>
<dbReference type="InterPro" id="IPR023210">
    <property type="entry name" value="NADP_OxRdtase_dom"/>
</dbReference>
<dbReference type="GO" id="GO:1901379">
    <property type="term" value="P:regulation of potassium ion transmembrane transport"/>
    <property type="evidence" value="ECO:0007669"/>
    <property type="project" value="TreeGrafter"/>
</dbReference>
<accession>A0A6H5GL37</accession>
<dbReference type="Proteomes" id="UP000479000">
    <property type="component" value="Unassembled WGS sequence"/>
</dbReference>
<name>A0A6H5GL37_9HEMI</name>
<dbReference type="SUPFAM" id="SSF51430">
    <property type="entry name" value="NAD(P)-linked oxidoreductase"/>
    <property type="match status" value="1"/>
</dbReference>
<dbReference type="PANTHER" id="PTHR43150">
    <property type="entry name" value="HYPERKINETIC, ISOFORM M"/>
    <property type="match status" value="1"/>
</dbReference>
<keyword evidence="6" id="KW-1185">Reference proteome</keyword>
<dbReference type="Pfam" id="PF00248">
    <property type="entry name" value="Aldo_ket_red"/>
    <property type="match status" value="1"/>
</dbReference>
<keyword evidence="3" id="KW-0560">Oxidoreductase</keyword>
<dbReference type="AlphaFoldDB" id="A0A6H5GL37"/>
<evidence type="ECO:0000256" key="1">
    <source>
        <dbReference type="ARBA" id="ARBA00006515"/>
    </source>
</evidence>
<dbReference type="OrthoDB" id="1720422at2759"/>
<dbReference type="Gene3D" id="3.20.20.100">
    <property type="entry name" value="NADP-dependent oxidoreductase domain"/>
    <property type="match status" value="1"/>
</dbReference>
<evidence type="ECO:0000256" key="2">
    <source>
        <dbReference type="ARBA" id="ARBA00022857"/>
    </source>
</evidence>
<evidence type="ECO:0000313" key="5">
    <source>
        <dbReference type="EMBL" id="CAB0004737.1"/>
    </source>
</evidence>
<gene>
    <name evidence="5" type="ORF">NTEN_LOCUS10214</name>
</gene>
<comment type="similarity">
    <text evidence="1">Belongs to the shaker potassium channel beta subunit family.</text>
</comment>
<sequence length="688" mass="78141">MQRLSAFAAASRKAGVAWAWGPVANRRSRCVRWRPCHTEIRTRAVFGGGAGRNGRHIGHRLADLTAAFLDQWCVDNTQYFHILKQGLEHKSATKVFFRPPYAFCSKCMAGDVRFKENDNSANLFYLCASENDNENDFTLAMQATKGNQEFVYIILHPPRCLRLVSRTSHDGLTLKIVNLAYWDKGKSETSHQPSISSTSNEFDLSGACCLSSVELIFSIFQNQPPEQPKRTYNTNEPVGNRTNATLNSTLTSVAKERPSKPLRQRQKTLKFPQIAKLAHQFWFSYPPGGGSGRGQTDEEKKEKAAQQAAAIAHAEQHHAAESRRLLLAQSSMSHHPDNPELESLAVLPLYKDFSMYTVVGRARSKKSILKRRSAPEDVQHTCCCRAPIASIEFMEELSETMGNSRQLTPGLRYRNLGKSGLRVSNIGLGAWVTFGGAVSETEAEAVVEAAYLAGINLFDLSEAHTGLRAELMLGQILKRKPWPRTSYIVCTKIYFNSKSDERGLSRKHIIESVKASLLRLQLDYIDVVILHKCDPMCPTEGWVMYWGTAKWTPVEIMDAYSNCRQFNCITPIIEQAEYHMFCREKTELYMSELYNKIEIPSLNSKVPTYTLILLLIIWKQYTSLRPNMYLPDYSFYYPVVRKRPTQLTTIVDQFCNCDLPSQTISPRIPLFIIFGRTWENHEMNRTDK</sequence>
<proteinExistence type="inferred from homology"/>
<dbReference type="GO" id="GO:0015459">
    <property type="term" value="F:potassium channel regulator activity"/>
    <property type="evidence" value="ECO:0007669"/>
    <property type="project" value="TreeGrafter"/>
</dbReference>
<reference evidence="5 6" key="1">
    <citation type="submission" date="2020-02" db="EMBL/GenBank/DDBJ databases">
        <authorList>
            <person name="Ferguson B K."/>
        </authorList>
    </citation>
    <scope>NUCLEOTIDE SEQUENCE [LARGE SCALE GENOMIC DNA]</scope>
</reference>
<evidence type="ECO:0000256" key="3">
    <source>
        <dbReference type="ARBA" id="ARBA00023002"/>
    </source>
</evidence>
<feature type="domain" description="NADP-dependent oxidoreductase" evidence="4">
    <location>
        <begin position="425"/>
        <end position="594"/>
    </location>
</feature>
<keyword evidence="2" id="KW-0521">NADP</keyword>
<dbReference type="EMBL" id="CADCXU010015145">
    <property type="protein sequence ID" value="CAB0004737.1"/>
    <property type="molecule type" value="Genomic_DNA"/>
</dbReference>